<dbReference type="HOGENOM" id="CLU_3086948_0_0_1"/>
<sequence length="52" mass="5990">MQFLNQKLDSAPKCAERGSFPGVILRVENWLFVSIDRQTDGWCQSFSVEILE</sequence>
<organism evidence="1 2">
    <name type="scientific">Botryotinia fuckeliana (strain T4)</name>
    <name type="common">Noble rot fungus</name>
    <name type="synonym">Botrytis cinerea</name>
    <dbReference type="NCBI Taxonomy" id="999810"/>
    <lineage>
        <taxon>Eukaryota</taxon>
        <taxon>Fungi</taxon>
        <taxon>Dikarya</taxon>
        <taxon>Ascomycota</taxon>
        <taxon>Pezizomycotina</taxon>
        <taxon>Leotiomycetes</taxon>
        <taxon>Helotiales</taxon>
        <taxon>Sclerotiniaceae</taxon>
        <taxon>Botrytis</taxon>
    </lineage>
</organism>
<dbReference type="EMBL" id="FQ790275">
    <property type="protein sequence ID" value="CCD45029.1"/>
    <property type="molecule type" value="Genomic_DNA"/>
</dbReference>
<proteinExistence type="predicted"/>
<evidence type="ECO:0000313" key="1">
    <source>
        <dbReference type="EMBL" id="CCD45029.1"/>
    </source>
</evidence>
<dbReference type="InParanoid" id="G2XXJ0"/>
<accession>G2XXJ0</accession>
<gene>
    <name evidence="1" type="ORF">BofuT4_P007460.1</name>
</gene>
<protein>
    <submittedName>
        <fullName evidence="1">Uncharacterized protein</fullName>
    </submittedName>
</protein>
<dbReference type="AlphaFoldDB" id="G2XXJ0"/>
<dbReference type="Proteomes" id="UP000008177">
    <property type="component" value="Unplaced contigs"/>
</dbReference>
<name>G2XXJ0_BOTF4</name>
<evidence type="ECO:0000313" key="2">
    <source>
        <dbReference type="Proteomes" id="UP000008177"/>
    </source>
</evidence>
<reference evidence="2" key="1">
    <citation type="journal article" date="2011" name="PLoS Genet.">
        <title>Genomic analysis of the necrotrophic fungal pathogens Sclerotinia sclerotiorum and Botrytis cinerea.</title>
        <authorList>
            <person name="Amselem J."/>
            <person name="Cuomo C.A."/>
            <person name="van Kan J.A."/>
            <person name="Viaud M."/>
            <person name="Benito E.P."/>
            <person name="Couloux A."/>
            <person name="Coutinho P.M."/>
            <person name="de Vries R.P."/>
            <person name="Dyer P.S."/>
            <person name="Fillinger S."/>
            <person name="Fournier E."/>
            <person name="Gout L."/>
            <person name="Hahn M."/>
            <person name="Kohn L."/>
            <person name="Lapalu N."/>
            <person name="Plummer K.M."/>
            <person name="Pradier J.M."/>
            <person name="Quevillon E."/>
            <person name="Sharon A."/>
            <person name="Simon A."/>
            <person name="ten Have A."/>
            <person name="Tudzynski B."/>
            <person name="Tudzynski P."/>
            <person name="Wincker P."/>
            <person name="Andrew M."/>
            <person name="Anthouard V."/>
            <person name="Beever R.E."/>
            <person name="Beffa R."/>
            <person name="Benoit I."/>
            <person name="Bouzid O."/>
            <person name="Brault B."/>
            <person name="Chen Z."/>
            <person name="Choquer M."/>
            <person name="Collemare J."/>
            <person name="Cotton P."/>
            <person name="Danchin E.G."/>
            <person name="Da Silva C."/>
            <person name="Gautier A."/>
            <person name="Giraud C."/>
            <person name="Giraud T."/>
            <person name="Gonzalez C."/>
            <person name="Grossetete S."/>
            <person name="Guldener U."/>
            <person name="Henrissat B."/>
            <person name="Howlett B.J."/>
            <person name="Kodira C."/>
            <person name="Kretschmer M."/>
            <person name="Lappartient A."/>
            <person name="Leroch M."/>
            <person name="Levis C."/>
            <person name="Mauceli E."/>
            <person name="Neuveglise C."/>
            <person name="Oeser B."/>
            <person name="Pearson M."/>
            <person name="Poulain J."/>
            <person name="Poussereau N."/>
            <person name="Quesneville H."/>
            <person name="Rascle C."/>
            <person name="Schumacher J."/>
            <person name="Segurens B."/>
            <person name="Sexton A."/>
            <person name="Silva E."/>
            <person name="Sirven C."/>
            <person name="Soanes D.M."/>
            <person name="Talbot N.J."/>
            <person name="Templeton M."/>
            <person name="Yandava C."/>
            <person name="Yarden O."/>
            <person name="Zeng Q."/>
            <person name="Rollins J.A."/>
            <person name="Lebrun M.H."/>
            <person name="Dickman M."/>
        </authorList>
    </citation>
    <scope>NUCLEOTIDE SEQUENCE [LARGE SCALE GENOMIC DNA]</scope>
    <source>
        <strain evidence="2">T4</strain>
    </source>
</reference>